<evidence type="ECO:0000256" key="1">
    <source>
        <dbReference type="SAM" id="MobiDB-lite"/>
    </source>
</evidence>
<evidence type="ECO:0000313" key="2">
    <source>
        <dbReference type="RefSeq" id="XP_028134798.1"/>
    </source>
</evidence>
<protein>
    <submittedName>
        <fullName evidence="2">Uncharacterized protein LOC114329782 isoform X2</fullName>
    </submittedName>
</protein>
<organism evidence="2">
    <name type="scientific">Diabrotica virgifera virgifera</name>
    <name type="common">western corn rootworm</name>
    <dbReference type="NCBI Taxonomy" id="50390"/>
    <lineage>
        <taxon>Eukaryota</taxon>
        <taxon>Metazoa</taxon>
        <taxon>Ecdysozoa</taxon>
        <taxon>Arthropoda</taxon>
        <taxon>Hexapoda</taxon>
        <taxon>Insecta</taxon>
        <taxon>Pterygota</taxon>
        <taxon>Neoptera</taxon>
        <taxon>Endopterygota</taxon>
        <taxon>Coleoptera</taxon>
        <taxon>Polyphaga</taxon>
        <taxon>Cucujiformia</taxon>
        <taxon>Chrysomeloidea</taxon>
        <taxon>Chrysomelidae</taxon>
        <taxon>Galerucinae</taxon>
        <taxon>Diabroticina</taxon>
        <taxon>Diabroticites</taxon>
        <taxon>Diabrotica</taxon>
    </lineage>
</organism>
<feature type="region of interest" description="Disordered" evidence="1">
    <location>
        <begin position="1"/>
        <end position="22"/>
    </location>
</feature>
<dbReference type="OrthoDB" id="8113227at2759"/>
<feature type="region of interest" description="Disordered" evidence="1">
    <location>
        <begin position="65"/>
        <end position="121"/>
    </location>
</feature>
<reference evidence="2" key="1">
    <citation type="submission" date="2025-08" db="UniProtKB">
        <authorList>
            <consortium name="RefSeq"/>
        </authorList>
    </citation>
    <scope>IDENTIFICATION</scope>
    <source>
        <tissue evidence="2">Whole insect</tissue>
    </source>
</reference>
<gene>
    <name evidence="2" type="primary">LOC114329782</name>
</gene>
<sequence>MEVKQEASSEQTCKTETDNETYDDGLLDVFKIEVKEEPKTESVYEDYVVVLKTEAEQDEHKFTPFEEKQTANEKSYSQEESKLKMMETLSKHSSDERNYMSQQDEGKALDQNMTVATGQES</sequence>
<accession>A0A6P7FP94</accession>
<dbReference type="RefSeq" id="XP_028134798.1">
    <property type="nucleotide sequence ID" value="XM_028278997.1"/>
</dbReference>
<feature type="compositionally biased region" description="Basic and acidic residues" evidence="1">
    <location>
        <begin position="1"/>
        <end position="17"/>
    </location>
</feature>
<feature type="compositionally biased region" description="Polar residues" evidence="1">
    <location>
        <begin position="111"/>
        <end position="121"/>
    </location>
</feature>
<feature type="compositionally biased region" description="Basic and acidic residues" evidence="1">
    <location>
        <begin position="65"/>
        <end position="108"/>
    </location>
</feature>
<proteinExistence type="predicted"/>
<dbReference type="AlphaFoldDB" id="A0A6P7FP94"/>
<name>A0A6P7FP94_DIAVI</name>